<dbReference type="KEGG" id="caul:KCG34_05845"/>
<dbReference type="InterPro" id="IPR010131">
    <property type="entry name" value="MdtP/NodT-like"/>
</dbReference>
<dbReference type="RefSeq" id="WP_211939454.1">
    <property type="nucleotide sequence ID" value="NZ_CP073078.1"/>
</dbReference>
<keyword evidence="2" id="KW-0564">Palmitate</keyword>
<keyword evidence="2" id="KW-0472">Membrane</keyword>
<proteinExistence type="inferred from homology"/>
<dbReference type="GO" id="GO:0005886">
    <property type="term" value="C:plasma membrane"/>
    <property type="evidence" value="ECO:0007669"/>
    <property type="project" value="UniProtKB-SubCell"/>
</dbReference>
<dbReference type="NCBIfam" id="TIGR01845">
    <property type="entry name" value="outer_NodT"/>
    <property type="match status" value="1"/>
</dbReference>
<comment type="similarity">
    <text evidence="1 2">Belongs to the outer membrane factor (OMF) (TC 1.B.17) family.</text>
</comment>
<evidence type="ECO:0000313" key="4">
    <source>
        <dbReference type="Proteomes" id="UP000676409"/>
    </source>
</evidence>
<organism evidence="3 4">
    <name type="scientific">Phenylobacterium montanum</name>
    <dbReference type="NCBI Taxonomy" id="2823693"/>
    <lineage>
        <taxon>Bacteria</taxon>
        <taxon>Pseudomonadati</taxon>
        <taxon>Pseudomonadota</taxon>
        <taxon>Alphaproteobacteria</taxon>
        <taxon>Caulobacterales</taxon>
        <taxon>Caulobacteraceae</taxon>
        <taxon>Phenylobacterium</taxon>
    </lineage>
</organism>
<dbReference type="EMBL" id="CP073078">
    <property type="protein sequence ID" value="QUD89402.1"/>
    <property type="molecule type" value="Genomic_DNA"/>
</dbReference>
<keyword evidence="2" id="KW-0449">Lipoprotein</keyword>
<evidence type="ECO:0000256" key="2">
    <source>
        <dbReference type="RuleBase" id="RU362097"/>
    </source>
</evidence>
<keyword evidence="2" id="KW-0732">Signal</keyword>
<dbReference type="SUPFAM" id="SSF56954">
    <property type="entry name" value="Outer membrane efflux proteins (OEP)"/>
    <property type="match status" value="1"/>
</dbReference>
<reference evidence="3" key="1">
    <citation type="submission" date="2021-04" db="EMBL/GenBank/DDBJ databases">
        <title>The complete genome sequence of Caulobacter sp. S6.</title>
        <authorList>
            <person name="Tang Y."/>
            <person name="Ouyang W."/>
            <person name="Liu Q."/>
            <person name="Huang B."/>
            <person name="Guo Z."/>
            <person name="Lei P."/>
        </authorList>
    </citation>
    <scope>NUCLEOTIDE SEQUENCE</scope>
    <source>
        <strain evidence="3">S6</strain>
    </source>
</reference>
<dbReference type="GO" id="GO:0015562">
    <property type="term" value="F:efflux transmembrane transporter activity"/>
    <property type="evidence" value="ECO:0007669"/>
    <property type="project" value="InterPro"/>
</dbReference>
<evidence type="ECO:0000256" key="1">
    <source>
        <dbReference type="ARBA" id="ARBA00007613"/>
    </source>
</evidence>
<dbReference type="Gene3D" id="1.20.1600.10">
    <property type="entry name" value="Outer membrane efflux proteins (OEP)"/>
    <property type="match status" value="1"/>
</dbReference>
<name>A0A975IVV7_9CAUL</name>
<dbReference type="InterPro" id="IPR003423">
    <property type="entry name" value="OMP_efflux"/>
</dbReference>
<dbReference type="AlphaFoldDB" id="A0A975IVV7"/>
<gene>
    <name evidence="3" type="ORF">KCG34_05845</name>
</gene>
<dbReference type="Proteomes" id="UP000676409">
    <property type="component" value="Chromosome"/>
</dbReference>
<protein>
    <submittedName>
        <fullName evidence="3">Efflux transporter outer membrane subunit</fullName>
    </submittedName>
</protein>
<sequence>MARSLPALALAFALPTAACVDLAPADRRPPAPVPASFPAGPAYAPATSERALAGWRAFFADPKLKQVIEQALANNRDLRIAVANVAAARAQFHVQRAAQLPTVTANAAATQSREPAAVAGAQGSGAVDTRLYSLTAGVSAYQLDLFGKLRDQSRAAQEQYLATAAARDAAQITLVSEVAGDYLTLAADRDLLKIAQDTLSSSSESLKVIRSRFEHGVGSQLDVSQADTIAQQARFDVARLTTQVAQDRNALELVVGAPVGDELLPAGLGAPVAVLEQLPAAVSSSVLLGRPDVIQAEDQLKAANANIGAARAAFFPDISLTGSGGLTSLALSSLFKSASGTWSFAPAVSQTLFDAGANRGDLDYAKAQRQLRLATYEKAIQTAFREVADALAQRGTIDEQVTAQRALTAAAADSLRLSTARYERGSDTYLNVLVAQRTYYGAEQTLVATELARSTNLVALYTSLGGGLN</sequence>
<dbReference type="PANTHER" id="PTHR30203">
    <property type="entry name" value="OUTER MEMBRANE CATION EFFLUX PROTEIN"/>
    <property type="match status" value="1"/>
</dbReference>
<feature type="signal peptide" evidence="2">
    <location>
        <begin position="1"/>
        <end position="18"/>
    </location>
</feature>
<comment type="subcellular location">
    <subcellularLocation>
        <location evidence="2">Cell membrane</location>
        <topology evidence="2">Lipid-anchor</topology>
    </subcellularLocation>
</comment>
<dbReference type="Gene3D" id="2.20.200.10">
    <property type="entry name" value="Outer membrane efflux proteins (OEP)"/>
    <property type="match status" value="1"/>
</dbReference>
<dbReference type="PANTHER" id="PTHR30203:SF32">
    <property type="entry name" value="CATION EFFLUX SYSTEM PROTEIN CUSC"/>
    <property type="match status" value="1"/>
</dbReference>
<evidence type="ECO:0000313" key="3">
    <source>
        <dbReference type="EMBL" id="QUD89402.1"/>
    </source>
</evidence>
<keyword evidence="4" id="KW-1185">Reference proteome</keyword>
<keyword evidence="2" id="KW-1134">Transmembrane beta strand</keyword>
<feature type="chain" id="PRO_5038165421" evidence="2">
    <location>
        <begin position="19"/>
        <end position="469"/>
    </location>
</feature>
<dbReference type="Pfam" id="PF02321">
    <property type="entry name" value="OEP"/>
    <property type="match status" value="2"/>
</dbReference>
<accession>A0A975IVV7</accession>
<keyword evidence="2" id="KW-0812">Transmembrane</keyword>